<evidence type="ECO:0000256" key="8">
    <source>
        <dbReference type="RuleBase" id="RU365088"/>
    </source>
</evidence>
<keyword evidence="4" id="KW-1003">Cell membrane</keyword>
<feature type="transmembrane region" description="Helical" evidence="8">
    <location>
        <begin position="102"/>
        <end position="124"/>
    </location>
</feature>
<dbReference type="Proteomes" id="UP000029558">
    <property type="component" value="Chromosome"/>
</dbReference>
<sequence>MQTMRFKSSGLIIYLSLLAAITPFSTDIYLASMPTIAREFHSSSLLLQLTLSLFFLGFALGQLFWGPLSDKIGRKPTAIIGISVYFIASVLCAFSVNINQLIIFRLLQALGACAGVVVAMAMVKDIFTEHNRMTKTLSFIITILTLTPLIAPIIGSYLLIHFNWPSNFYFLAGYGLFLIFAMCFIQESHPYQTRKPLPINKLARTYLEQIQHKPFLLITIAVSANFCTMFAFISSSPFIYIDIYHVSTAQFGYLFALNALALIIGSFILNHLKKRLADQAIMTIGTLGALITALIMSVLLTVNPTNIINMIIPSFMITFFVGMLMPLLMSLALKNVIHYAGLASALVGALRFSAAALISAFIGVLIANNPAPLPYTMSILCLITLFFSQCYCKCYYSNAKILKTNHNMAN</sequence>
<feature type="transmembrane region" description="Helical" evidence="8">
    <location>
        <begin position="281"/>
        <end position="301"/>
    </location>
</feature>
<feature type="transmembrane region" description="Helical" evidence="8">
    <location>
        <begin position="373"/>
        <end position="392"/>
    </location>
</feature>
<comment type="subcellular location">
    <subcellularLocation>
        <location evidence="8">Cell inner membrane</location>
        <topology evidence="8">Multi-pass membrane protein</topology>
    </subcellularLocation>
    <subcellularLocation>
        <location evidence="1">Cell membrane</location>
        <topology evidence="1">Multi-pass membrane protein</topology>
    </subcellularLocation>
</comment>
<evidence type="ECO:0000313" key="10">
    <source>
        <dbReference type="Proteomes" id="UP000029558"/>
    </source>
</evidence>
<dbReference type="GO" id="GO:0042910">
    <property type="term" value="F:xenobiotic transmembrane transporter activity"/>
    <property type="evidence" value="ECO:0007669"/>
    <property type="project" value="InterPro"/>
</dbReference>
<dbReference type="GO" id="GO:0005886">
    <property type="term" value="C:plasma membrane"/>
    <property type="evidence" value="ECO:0007669"/>
    <property type="project" value="UniProtKB-SubCell"/>
</dbReference>
<keyword evidence="7 8" id="KW-0472">Membrane</keyword>
<dbReference type="InterPro" id="IPR036259">
    <property type="entry name" value="MFS_trans_sf"/>
</dbReference>
<dbReference type="SUPFAM" id="SSF103473">
    <property type="entry name" value="MFS general substrate transporter"/>
    <property type="match status" value="1"/>
</dbReference>
<accession>A0A1L6TAR1</accession>
<evidence type="ECO:0000256" key="6">
    <source>
        <dbReference type="ARBA" id="ARBA00022989"/>
    </source>
</evidence>
<evidence type="ECO:0000256" key="7">
    <source>
        <dbReference type="ARBA" id="ARBA00023136"/>
    </source>
</evidence>
<feature type="transmembrane region" description="Helical" evidence="8">
    <location>
        <begin position="251"/>
        <end position="269"/>
    </location>
</feature>
<reference evidence="9 10" key="1">
    <citation type="journal article" date="2014" name="Genome Announc.">
        <title>Comparative Genome Analysis of Two Isolates of the Fish Pathogen Piscirickettsia salmonis from Different Hosts Reveals Major Differences in Virulence-Associated Secretion Systems.</title>
        <authorList>
            <person name="Bohle H."/>
            <person name="Henriquez P."/>
            <person name="Grothusen H."/>
            <person name="Navas E."/>
            <person name="Sandoval A."/>
            <person name="Bustamante F."/>
            <person name="Bustos P."/>
            <person name="Mancilla M."/>
        </authorList>
    </citation>
    <scope>NUCLEOTIDE SEQUENCE [LARGE SCALE GENOMIC DNA]</scope>
    <source>
        <strain evidence="10">B1-32597</strain>
    </source>
</reference>
<keyword evidence="3 8" id="KW-0813">Transport</keyword>
<feature type="transmembrane region" description="Helical" evidence="8">
    <location>
        <begin position="166"/>
        <end position="185"/>
    </location>
</feature>
<feature type="transmembrane region" description="Helical" evidence="8">
    <location>
        <begin position="77"/>
        <end position="96"/>
    </location>
</feature>
<feature type="transmembrane region" description="Helical" evidence="8">
    <location>
        <begin position="215"/>
        <end position="239"/>
    </location>
</feature>
<dbReference type="PANTHER" id="PTHR23502:SF132">
    <property type="entry name" value="POLYAMINE TRANSPORTER 2-RELATED"/>
    <property type="match status" value="1"/>
</dbReference>
<dbReference type="RefSeq" id="WP_017376398.1">
    <property type="nucleotide sequence ID" value="NZ_CP012508.1"/>
</dbReference>
<dbReference type="InterPro" id="IPR020846">
    <property type="entry name" value="MFS_dom"/>
</dbReference>
<proteinExistence type="inferred from homology"/>
<dbReference type="Gene3D" id="1.20.1720.10">
    <property type="entry name" value="Multidrug resistance protein D"/>
    <property type="match status" value="1"/>
</dbReference>
<dbReference type="GO" id="GO:0015385">
    <property type="term" value="F:sodium:proton antiporter activity"/>
    <property type="evidence" value="ECO:0007669"/>
    <property type="project" value="TreeGrafter"/>
</dbReference>
<feature type="transmembrane region" description="Helical" evidence="8">
    <location>
        <begin position="45"/>
        <end position="65"/>
    </location>
</feature>
<comment type="caution">
    <text evidence="8">Lacks conserved residue(s) required for the propagation of feature annotation.</text>
</comment>
<dbReference type="EMBL" id="CP012508">
    <property type="protein sequence ID" value="ALB22351.1"/>
    <property type="molecule type" value="Genomic_DNA"/>
</dbReference>
<dbReference type="CDD" id="cd17320">
    <property type="entry name" value="MFS_MdfA_MDR_like"/>
    <property type="match status" value="1"/>
</dbReference>
<evidence type="ECO:0000256" key="1">
    <source>
        <dbReference type="ARBA" id="ARBA00004651"/>
    </source>
</evidence>
<dbReference type="OrthoDB" id="5670831at2"/>
<dbReference type="InterPro" id="IPR011701">
    <property type="entry name" value="MFS"/>
</dbReference>
<dbReference type="NCBIfam" id="TIGR00710">
    <property type="entry name" value="efflux_Bcr_CflA"/>
    <property type="match status" value="1"/>
</dbReference>
<dbReference type="GO" id="GO:1990961">
    <property type="term" value="P:xenobiotic detoxification by transmembrane export across the plasma membrane"/>
    <property type="evidence" value="ECO:0007669"/>
    <property type="project" value="InterPro"/>
</dbReference>
<protein>
    <recommendedName>
        <fullName evidence="8">Bcr/CflA family efflux transporter</fullName>
    </recommendedName>
</protein>
<dbReference type="PROSITE" id="PS50850">
    <property type="entry name" value="MFS"/>
    <property type="match status" value="1"/>
</dbReference>
<keyword evidence="8" id="KW-0997">Cell inner membrane</keyword>
<name>A0A1L6TAR1_PISSA</name>
<feature type="transmembrane region" description="Helical" evidence="8">
    <location>
        <begin position="307"/>
        <end position="333"/>
    </location>
</feature>
<keyword evidence="5 8" id="KW-0812">Transmembrane</keyword>
<evidence type="ECO:0000256" key="4">
    <source>
        <dbReference type="ARBA" id="ARBA00022475"/>
    </source>
</evidence>
<organism evidence="9 10">
    <name type="scientific">Piscirickettsia salmonis</name>
    <dbReference type="NCBI Taxonomy" id="1238"/>
    <lineage>
        <taxon>Bacteria</taxon>
        <taxon>Pseudomonadati</taxon>
        <taxon>Pseudomonadota</taxon>
        <taxon>Gammaproteobacteria</taxon>
        <taxon>Thiotrichales</taxon>
        <taxon>Piscirickettsiaceae</taxon>
        <taxon>Piscirickettsia</taxon>
    </lineage>
</organism>
<dbReference type="Pfam" id="PF07690">
    <property type="entry name" value="MFS_1"/>
    <property type="match status" value="1"/>
</dbReference>
<dbReference type="InterPro" id="IPR004812">
    <property type="entry name" value="Efflux_drug-R_Bcr/CmlA"/>
</dbReference>
<dbReference type="AlphaFoldDB" id="A0A1L6TAR1"/>
<comment type="similarity">
    <text evidence="2 8">Belongs to the major facilitator superfamily. Bcr/CmlA family.</text>
</comment>
<evidence type="ECO:0000256" key="2">
    <source>
        <dbReference type="ARBA" id="ARBA00006236"/>
    </source>
</evidence>
<keyword evidence="6 8" id="KW-1133">Transmembrane helix</keyword>
<feature type="transmembrane region" description="Helical" evidence="8">
    <location>
        <begin position="345"/>
        <end position="367"/>
    </location>
</feature>
<gene>
    <name evidence="9" type="ORF">KU39_1168</name>
</gene>
<dbReference type="PANTHER" id="PTHR23502">
    <property type="entry name" value="MAJOR FACILITATOR SUPERFAMILY"/>
    <property type="match status" value="1"/>
</dbReference>
<evidence type="ECO:0000313" key="9">
    <source>
        <dbReference type="EMBL" id="ALB22351.1"/>
    </source>
</evidence>
<evidence type="ECO:0000256" key="5">
    <source>
        <dbReference type="ARBA" id="ARBA00022692"/>
    </source>
</evidence>
<feature type="transmembrane region" description="Helical" evidence="8">
    <location>
        <begin position="136"/>
        <end position="160"/>
    </location>
</feature>
<evidence type="ECO:0000256" key="3">
    <source>
        <dbReference type="ARBA" id="ARBA00022448"/>
    </source>
</evidence>